<evidence type="ECO:0000256" key="6">
    <source>
        <dbReference type="ARBA" id="ARBA00023001"/>
    </source>
</evidence>
<dbReference type="OrthoDB" id="5271017at2759"/>
<accession>A0A066Y0V2</accession>
<reference evidence="20" key="1">
    <citation type="journal article" date="2014" name="Genome Announc.">
        <title>Draft genome sequence of Colletotrichum sublineola, a destructive pathogen of cultivated sorghum.</title>
        <authorList>
            <person name="Baroncelli R."/>
            <person name="Sanz-Martin J.M."/>
            <person name="Rech G.E."/>
            <person name="Sukno S.A."/>
            <person name="Thon M.R."/>
        </authorList>
    </citation>
    <scope>NUCLEOTIDE SEQUENCE [LARGE SCALE GENOMIC DNA]</scope>
    <source>
        <strain evidence="20">TX430BB</strain>
    </source>
</reference>
<dbReference type="OMA" id="GTIYHPG"/>
<keyword evidence="7" id="KW-0560">Oxidoreductase</keyword>
<proteinExistence type="inferred from homology"/>
<evidence type="ECO:0000256" key="2">
    <source>
        <dbReference type="ARBA" id="ARBA00004613"/>
    </source>
</evidence>
<evidence type="ECO:0000256" key="12">
    <source>
        <dbReference type="ARBA" id="ARBA00023326"/>
    </source>
</evidence>
<feature type="region of interest" description="Disordered" evidence="16">
    <location>
        <begin position="246"/>
        <end position="319"/>
    </location>
</feature>
<evidence type="ECO:0000256" key="5">
    <source>
        <dbReference type="ARBA" id="ARBA00022729"/>
    </source>
</evidence>
<evidence type="ECO:0000256" key="9">
    <source>
        <dbReference type="ARBA" id="ARBA00023033"/>
    </source>
</evidence>
<name>A0A066Y0V2_COLSU</name>
<evidence type="ECO:0000256" key="3">
    <source>
        <dbReference type="ARBA" id="ARBA00022525"/>
    </source>
</evidence>
<sequence>MRPAALLLTAAAIVPRAIAHWVYPSLIVNGEVSGQWEFVRQNKNYNAPVQDLTSSDMVCNNGANDDDVLAKTKTKAVNAGDEIGFTIDSSVIHPGPMTVYMSKAPSGVASYKGDGDWFKVYELTTSNINATNIQFAAEGIKNFTFTLPKELPTAEYLVRVEQISLHQAGSKGGAQLYIACAQVSVTGSGSGTPGPTVKFPGAYTGNEPGILINIYWPVPTNYIAPGPATWPNACVDHTVNLLGQTSDGDCNGDKSAGGPSGSGTPVASGSPASSSGSSKPSGTSTTPETSETSTAAKDEGGCGATTSRRRARRQARILI</sequence>
<dbReference type="Proteomes" id="UP000027238">
    <property type="component" value="Unassembled WGS sequence"/>
</dbReference>
<comment type="caution">
    <text evidence="19">The sequence shown here is derived from an EMBL/GenBank/DDBJ whole genome shotgun (WGS) entry which is preliminary data.</text>
</comment>
<dbReference type="eggNOG" id="ENOG502SING">
    <property type="taxonomic scope" value="Eukaryota"/>
</dbReference>
<evidence type="ECO:0000256" key="16">
    <source>
        <dbReference type="SAM" id="MobiDB-lite"/>
    </source>
</evidence>
<evidence type="ECO:0000313" key="20">
    <source>
        <dbReference type="Proteomes" id="UP000027238"/>
    </source>
</evidence>
<comment type="cofactor">
    <cofactor evidence="1">
        <name>Cu(2+)</name>
        <dbReference type="ChEBI" id="CHEBI:29036"/>
    </cofactor>
</comment>
<keyword evidence="12" id="KW-0624">Polysaccharide degradation</keyword>
<dbReference type="STRING" id="1173701.A0A066Y0V2"/>
<dbReference type="GO" id="GO:0004497">
    <property type="term" value="F:monooxygenase activity"/>
    <property type="evidence" value="ECO:0007669"/>
    <property type="project" value="UniProtKB-KW"/>
</dbReference>
<keyword evidence="10" id="KW-1015">Disulfide bond</keyword>
<feature type="domain" description="Auxiliary Activity family 9 catalytic" evidence="18">
    <location>
        <begin position="20"/>
        <end position="222"/>
    </location>
</feature>
<evidence type="ECO:0000256" key="7">
    <source>
        <dbReference type="ARBA" id="ARBA00023002"/>
    </source>
</evidence>
<dbReference type="GO" id="GO:0005576">
    <property type="term" value="C:extracellular region"/>
    <property type="evidence" value="ECO:0007669"/>
    <property type="project" value="UniProtKB-SubCell"/>
</dbReference>
<feature type="compositionally biased region" description="Low complexity" evidence="16">
    <location>
        <begin position="262"/>
        <end position="295"/>
    </location>
</feature>
<keyword evidence="8" id="KW-0186">Copper</keyword>
<keyword evidence="6" id="KW-0136">Cellulose degradation</keyword>
<comment type="catalytic activity">
    <reaction evidence="14">
        <text>[(1-&gt;4)-beta-D-glucosyl]n+m + reduced acceptor + O2 = 4-dehydro-beta-D-glucosyl-[(1-&gt;4)-beta-D-glucosyl]n-1 + [(1-&gt;4)-beta-D-glucosyl]m + acceptor + H2O.</text>
        <dbReference type="EC" id="1.14.99.56"/>
    </reaction>
</comment>
<dbReference type="InterPro" id="IPR049892">
    <property type="entry name" value="AA9"/>
</dbReference>
<dbReference type="GO" id="GO:0016787">
    <property type="term" value="F:hydrolase activity"/>
    <property type="evidence" value="ECO:0007669"/>
    <property type="project" value="UniProtKB-KW"/>
</dbReference>
<keyword evidence="20" id="KW-1185">Reference proteome</keyword>
<dbReference type="EC" id="1.14.99.56" evidence="15"/>
<dbReference type="Gene3D" id="2.70.50.70">
    <property type="match status" value="1"/>
</dbReference>
<dbReference type="InterPro" id="IPR005103">
    <property type="entry name" value="AA9_LPMO"/>
</dbReference>
<comment type="similarity">
    <text evidence="13">Belongs to the polysaccharide monooxygenase AA9 family.</text>
</comment>
<organism evidence="19 20">
    <name type="scientific">Colletotrichum sublineola</name>
    <name type="common">Sorghum anthracnose fungus</name>
    <dbReference type="NCBI Taxonomy" id="1173701"/>
    <lineage>
        <taxon>Eukaryota</taxon>
        <taxon>Fungi</taxon>
        <taxon>Dikarya</taxon>
        <taxon>Ascomycota</taxon>
        <taxon>Pezizomycotina</taxon>
        <taxon>Sordariomycetes</taxon>
        <taxon>Hypocreomycetidae</taxon>
        <taxon>Glomerellales</taxon>
        <taxon>Glomerellaceae</taxon>
        <taxon>Colletotrichum</taxon>
        <taxon>Colletotrichum graminicola species complex</taxon>
    </lineage>
</organism>
<evidence type="ECO:0000256" key="14">
    <source>
        <dbReference type="ARBA" id="ARBA00045077"/>
    </source>
</evidence>
<evidence type="ECO:0000259" key="18">
    <source>
        <dbReference type="Pfam" id="PF03443"/>
    </source>
</evidence>
<dbReference type="GO" id="GO:0046872">
    <property type="term" value="F:metal ion binding"/>
    <property type="evidence" value="ECO:0007669"/>
    <property type="project" value="UniProtKB-KW"/>
</dbReference>
<dbReference type="PANTHER" id="PTHR33353:SF10">
    <property type="entry name" value="ENDO-BETA-1,4-GLUCANASE D"/>
    <property type="match status" value="1"/>
</dbReference>
<evidence type="ECO:0000256" key="10">
    <source>
        <dbReference type="ARBA" id="ARBA00023157"/>
    </source>
</evidence>
<keyword evidence="9" id="KW-0503">Monooxygenase</keyword>
<evidence type="ECO:0000313" key="19">
    <source>
        <dbReference type="EMBL" id="KDN71850.1"/>
    </source>
</evidence>
<comment type="subcellular location">
    <subcellularLocation>
        <location evidence="2">Secreted</location>
    </subcellularLocation>
</comment>
<keyword evidence="5 17" id="KW-0732">Signal</keyword>
<evidence type="ECO:0000256" key="13">
    <source>
        <dbReference type="ARBA" id="ARBA00044502"/>
    </source>
</evidence>
<feature type="chain" id="PRO_5001631001" description="lytic cellulose monooxygenase (C4-dehydrogenating)" evidence="17">
    <location>
        <begin position="20"/>
        <end position="319"/>
    </location>
</feature>
<dbReference type="EMBL" id="JMSE01000113">
    <property type="protein sequence ID" value="KDN71850.1"/>
    <property type="molecule type" value="Genomic_DNA"/>
</dbReference>
<dbReference type="PANTHER" id="PTHR33353">
    <property type="entry name" value="PUTATIVE (AFU_ORTHOLOGUE AFUA_1G12560)-RELATED"/>
    <property type="match status" value="1"/>
</dbReference>
<gene>
    <name evidence="19" type="ORF">CSUB01_12323</name>
</gene>
<evidence type="ECO:0000256" key="1">
    <source>
        <dbReference type="ARBA" id="ARBA00001973"/>
    </source>
</evidence>
<keyword evidence="11" id="KW-0119">Carbohydrate metabolism</keyword>
<keyword evidence="3" id="KW-0964">Secreted</keyword>
<dbReference type="HOGENOM" id="CLU_031730_4_3_1"/>
<dbReference type="AlphaFoldDB" id="A0A066Y0V2"/>
<protein>
    <recommendedName>
        <fullName evidence="15">lytic cellulose monooxygenase (C4-dehydrogenating)</fullName>
        <ecNumber evidence="15">1.14.99.56</ecNumber>
    </recommendedName>
</protein>
<keyword evidence="19" id="KW-0378">Hydrolase</keyword>
<evidence type="ECO:0000256" key="17">
    <source>
        <dbReference type="SAM" id="SignalP"/>
    </source>
</evidence>
<evidence type="ECO:0000256" key="8">
    <source>
        <dbReference type="ARBA" id="ARBA00023008"/>
    </source>
</evidence>
<keyword evidence="4" id="KW-0479">Metal-binding</keyword>
<feature type="compositionally biased region" description="Basic residues" evidence="16">
    <location>
        <begin position="307"/>
        <end position="319"/>
    </location>
</feature>
<dbReference type="CDD" id="cd21175">
    <property type="entry name" value="LPMO_AA9"/>
    <property type="match status" value="1"/>
</dbReference>
<dbReference type="Pfam" id="PF03443">
    <property type="entry name" value="AA9"/>
    <property type="match status" value="1"/>
</dbReference>
<evidence type="ECO:0000256" key="4">
    <source>
        <dbReference type="ARBA" id="ARBA00022723"/>
    </source>
</evidence>
<feature type="signal peptide" evidence="17">
    <location>
        <begin position="1"/>
        <end position="19"/>
    </location>
</feature>
<evidence type="ECO:0000256" key="11">
    <source>
        <dbReference type="ARBA" id="ARBA00023277"/>
    </source>
</evidence>
<dbReference type="GO" id="GO:0030245">
    <property type="term" value="P:cellulose catabolic process"/>
    <property type="evidence" value="ECO:0007669"/>
    <property type="project" value="UniProtKB-KW"/>
</dbReference>
<evidence type="ECO:0000256" key="15">
    <source>
        <dbReference type="ARBA" id="ARBA00047174"/>
    </source>
</evidence>